<comment type="caution">
    <text evidence="1">The sequence shown here is derived from an EMBL/GenBank/DDBJ whole genome shotgun (WGS) entry which is preliminary data.</text>
</comment>
<evidence type="ECO:0000313" key="2">
    <source>
        <dbReference type="Proteomes" id="UP001056120"/>
    </source>
</evidence>
<evidence type="ECO:0000313" key="1">
    <source>
        <dbReference type="EMBL" id="KAI3774198.1"/>
    </source>
</evidence>
<dbReference type="EMBL" id="CM042033">
    <property type="protein sequence ID" value="KAI3774198.1"/>
    <property type="molecule type" value="Genomic_DNA"/>
</dbReference>
<proteinExistence type="predicted"/>
<reference evidence="2" key="1">
    <citation type="journal article" date="2022" name="Mol. Ecol. Resour.">
        <title>The genomes of chicory, endive, great burdock and yacon provide insights into Asteraceae palaeo-polyploidization history and plant inulin production.</title>
        <authorList>
            <person name="Fan W."/>
            <person name="Wang S."/>
            <person name="Wang H."/>
            <person name="Wang A."/>
            <person name="Jiang F."/>
            <person name="Liu H."/>
            <person name="Zhao H."/>
            <person name="Xu D."/>
            <person name="Zhang Y."/>
        </authorList>
    </citation>
    <scope>NUCLEOTIDE SEQUENCE [LARGE SCALE GENOMIC DNA]</scope>
    <source>
        <strain evidence="2">cv. Yunnan</strain>
    </source>
</reference>
<gene>
    <name evidence="1" type="ORF">L1987_48743</name>
</gene>
<accession>A0ACB9FTT6</accession>
<name>A0ACB9FTT6_9ASTR</name>
<sequence>MTQIHVAFTLSKVVVAVSNMLPLLKRGIGGHHSGLLPILKEVIEILFHEGLIKMFGSLMQINSDGYQVVNIFW</sequence>
<dbReference type="Proteomes" id="UP001056120">
    <property type="component" value="Linkage Group LG16"/>
</dbReference>
<organism evidence="1 2">
    <name type="scientific">Smallanthus sonchifolius</name>
    <dbReference type="NCBI Taxonomy" id="185202"/>
    <lineage>
        <taxon>Eukaryota</taxon>
        <taxon>Viridiplantae</taxon>
        <taxon>Streptophyta</taxon>
        <taxon>Embryophyta</taxon>
        <taxon>Tracheophyta</taxon>
        <taxon>Spermatophyta</taxon>
        <taxon>Magnoliopsida</taxon>
        <taxon>eudicotyledons</taxon>
        <taxon>Gunneridae</taxon>
        <taxon>Pentapetalae</taxon>
        <taxon>asterids</taxon>
        <taxon>campanulids</taxon>
        <taxon>Asterales</taxon>
        <taxon>Asteraceae</taxon>
        <taxon>Asteroideae</taxon>
        <taxon>Heliantheae alliance</taxon>
        <taxon>Millerieae</taxon>
        <taxon>Smallanthus</taxon>
    </lineage>
</organism>
<protein>
    <submittedName>
        <fullName evidence="1">Uncharacterized protein</fullName>
    </submittedName>
</protein>
<reference evidence="1 2" key="2">
    <citation type="journal article" date="2022" name="Mol. Ecol. Resour.">
        <title>The genomes of chicory, endive, great burdock and yacon provide insights into Asteraceae paleo-polyploidization history and plant inulin production.</title>
        <authorList>
            <person name="Fan W."/>
            <person name="Wang S."/>
            <person name="Wang H."/>
            <person name="Wang A."/>
            <person name="Jiang F."/>
            <person name="Liu H."/>
            <person name="Zhao H."/>
            <person name="Xu D."/>
            <person name="Zhang Y."/>
        </authorList>
    </citation>
    <scope>NUCLEOTIDE SEQUENCE [LARGE SCALE GENOMIC DNA]</scope>
    <source>
        <strain evidence="2">cv. Yunnan</strain>
        <tissue evidence="1">Leaves</tissue>
    </source>
</reference>
<keyword evidence="2" id="KW-1185">Reference proteome</keyword>